<feature type="chain" id="PRO_5019774465" description="High-potential iron-sulfur protein" evidence="8">
    <location>
        <begin position="32"/>
        <end position="104"/>
    </location>
</feature>
<name>A0A480ASX6_9BURK</name>
<keyword evidence="4 7" id="KW-0249">Electron transport</keyword>
<feature type="signal peptide" evidence="8">
    <location>
        <begin position="1"/>
        <end position="31"/>
    </location>
</feature>
<dbReference type="PROSITE" id="PS51373">
    <property type="entry name" value="HIPIP"/>
    <property type="match status" value="1"/>
</dbReference>
<evidence type="ECO:0000313" key="10">
    <source>
        <dbReference type="EMBL" id="GCL63202.1"/>
    </source>
</evidence>
<proteinExistence type="inferred from homology"/>
<keyword evidence="5 7" id="KW-0408">Iron</keyword>
<keyword evidence="3 7" id="KW-0479">Metal-binding</keyword>
<evidence type="ECO:0000256" key="3">
    <source>
        <dbReference type="ARBA" id="ARBA00022723"/>
    </source>
</evidence>
<accession>A0A480ASX6</accession>
<keyword evidence="6 7" id="KW-0411">Iron-sulfur</keyword>
<evidence type="ECO:0000259" key="9">
    <source>
        <dbReference type="PROSITE" id="PS51373"/>
    </source>
</evidence>
<gene>
    <name evidence="10" type="ORF">AQPW35_22830</name>
</gene>
<keyword evidence="11" id="KW-1185">Reference proteome</keyword>
<evidence type="ECO:0000313" key="11">
    <source>
        <dbReference type="Proteomes" id="UP000301751"/>
    </source>
</evidence>
<reference evidence="11" key="1">
    <citation type="submission" date="2019-03" db="EMBL/GenBank/DDBJ databases">
        <title>Aquabacterium pictum sp.nov., the first bacteriochlorophyll a-containing freshwater bacterium in the genus Aquabacterium of the class Betaproteobacteria.</title>
        <authorList>
            <person name="Hirose S."/>
            <person name="Tank M."/>
            <person name="Hara E."/>
            <person name="Tamaki H."/>
            <person name="Takaichi S."/>
            <person name="Haruta S."/>
            <person name="Hanada S."/>
        </authorList>
    </citation>
    <scope>NUCLEOTIDE SEQUENCE [LARGE SCALE GENOMIC DNA]</scope>
    <source>
        <strain evidence="11">W35</strain>
    </source>
</reference>
<evidence type="ECO:0000256" key="5">
    <source>
        <dbReference type="ARBA" id="ARBA00023004"/>
    </source>
</evidence>
<dbReference type="Pfam" id="PF01355">
    <property type="entry name" value="HIPIP"/>
    <property type="match status" value="1"/>
</dbReference>
<organism evidence="10 11">
    <name type="scientific">Pseudaquabacterium pictum</name>
    <dbReference type="NCBI Taxonomy" id="2315236"/>
    <lineage>
        <taxon>Bacteria</taxon>
        <taxon>Pseudomonadati</taxon>
        <taxon>Pseudomonadota</taxon>
        <taxon>Betaproteobacteria</taxon>
        <taxon>Burkholderiales</taxon>
        <taxon>Sphaerotilaceae</taxon>
        <taxon>Pseudaquabacterium</taxon>
    </lineage>
</organism>
<dbReference type="AlphaFoldDB" id="A0A480ASX6"/>
<dbReference type="RefSeq" id="WP_137732952.1">
    <property type="nucleotide sequence ID" value="NZ_BJCL01000005.1"/>
</dbReference>
<feature type="domain" description="High potential iron-sulfur proteins family profile" evidence="9">
    <location>
        <begin position="27"/>
        <end position="104"/>
    </location>
</feature>
<keyword evidence="2 7" id="KW-0004">4Fe-4S</keyword>
<evidence type="ECO:0000256" key="6">
    <source>
        <dbReference type="ARBA" id="ARBA00023014"/>
    </source>
</evidence>
<dbReference type="Proteomes" id="UP000301751">
    <property type="component" value="Unassembled WGS sequence"/>
</dbReference>
<dbReference type="InterPro" id="IPR000170">
    <property type="entry name" value="High_potential_FeS_prot"/>
</dbReference>
<keyword evidence="8" id="KW-0732">Signal</keyword>
<keyword evidence="1 7" id="KW-0813">Transport</keyword>
<protein>
    <recommendedName>
        <fullName evidence="7">High-potential iron-sulfur protein</fullName>
        <shortName evidence="7">HiPIP</shortName>
    </recommendedName>
</protein>
<evidence type="ECO:0000256" key="8">
    <source>
        <dbReference type="SAM" id="SignalP"/>
    </source>
</evidence>
<dbReference type="GO" id="GO:0046872">
    <property type="term" value="F:metal ion binding"/>
    <property type="evidence" value="ECO:0007669"/>
    <property type="project" value="UniProtKB-KW"/>
</dbReference>
<comment type="similarity">
    <text evidence="7">Belongs to the high-potential iron-sulfur protein (HiPIP) family.</text>
</comment>
<sequence>MFQAKQPRRVFLLRAAAVSSVVAAGSAQAQAKVDEADETAVGLGYKHDTTKVDTRKYPQHKPDQKCNNCGFWQGSASDAWAGCAMFGRKQIAANGWCVAWKKIG</sequence>
<evidence type="ECO:0000256" key="2">
    <source>
        <dbReference type="ARBA" id="ARBA00022485"/>
    </source>
</evidence>
<dbReference type="GO" id="GO:0051539">
    <property type="term" value="F:4 iron, 4 sulfur cluster binding"/>
    <property type="evidence" value="ECO:0007669"/>
    <property type="project" value="UniProtKB-KW"/>
</dbReference>
<dbReference type="InterPro" id="IPR036369">
    <property type="entry name" value="HIPIP_sf"/>
</dbReference>
<evidence type="ECO:0000256" key="7">
    <source>
        <dbReference type="RuleBase" id="RU000620"/>
    </source>
</evidence>
<comment type="subunit">
    <text evidence="7">Homodimer.</text>
</comment>
<dbReference type="InterPro" id="IPR006311">
    <property type="entry name" value="TAT_signal"/>
</dbReference>
<dbReference type="PROSITE" id="PS51318">
    <property type="entry name" value="TAT"/>
    <property type="match status" value="1"/>
</dbReference>
<dbReference type="GO" id="GO:0009055">
    <property type="term" value="F:electron transfer activity"/>
    <property type="evidence" value="ECO:0007669"/>
    <property type="project" value="InterPro"/>
</dbReference>
<dbReference type="OrthoDB" id="5298540at2"/>
<dbReference type="SUPFAM" id="SSF57652">
    <property type="entry name" value="HIPIP (high potential iron protein)"/>
    <property type="match status" value="1"/>
</dbReference>
<comment type="function">
    <text evidence="7">Specific class of high-redox-potential 4Fe-4S ferredoxins. Functions in anaerobic electron transport in most purple and in some other photosynthetic bacteria and in at least one genus (Paracoccus) of halophilic, denitrifying bacteria.</text>
</comment>
<evidence type="ECO:0000256" key="1">
    <source>
        <dbReference type="ARBA" id="ARBA00022448"/>
    </source>
</evidence>
<dbReference type="Gene3D" id="4.10.490.10">
    <property type="entry name" value="High potential iron-sulphur protein"/>
    <property type="match status" value="1"/>
</dbReference>
<dbReference type="GO" id="GO:0019646">
    <property type="term" value="P:aerobic electron transport chain"/>
    <property type="evidence" value="ECO:0007669"/>
    <property type="project" value="InterPro"/>
</dbReference>
<dbReference type="EMBL" id="BJCL01000005">
    <property type="protein sequence ID" value="GCL63202.1"/>
    <property type="molecule type" value="Genomic_DNA"/>
</dbReference>
<comment type="caution">
    <text evidence="10">The sequence shown here is derived from an EMBL/GenBank/DDBJ whole genome shotgun (WGS) entry which is preliminary data.</text>
</comment>
<evidence type="ECO:0000256" key="4">
    <source>
        <dbReference type="ARBA" id="ARBA00022982"/>
    </source>
</evidence>